<organism evidence="5 6">
    <name type="scientific">Hapsidospora chrysogenum (strain ATCC 11550 / CBS 779.69 / DSM 880 / IAM 14645 / JCM 23072 / IMI 49137)</name>
    <name type="common">Acremonium chrysogenum</name>
    <dbReference type="NCBI Taxonomy" id="857340"/>
    <lineage>
        <taxon>Eukaryota</taxon>
        <taxon>Fungi</taxon>
        <taxon>Dikarya</taxon>
        <taxon>Ascomycota</taxon>
        <taxon>Pezizomycotina</taxon>
        <taxon>Sordariomycetes</taxon>
        <taxon>Hypocreomycetidae</taxon>
        <taxon>Hypocreales</taxon>
        <taxon>Bionectriaceae</taxon>
        <taxon>Hapsidospora</taxon>
    </lineage>
</organism>
<evidence type="ECO:0000313" key="5">
    <source>
        <dbReference type="EMBL" id="KFH44090.1"/>
    </source>
</evidence>
<dbReference type="GO" id="GO:0046165">
    <property type="term" value="P:alcohol biosynthetic process"/>
    <property type="evidence" value="ECO:0007669"/>
    <property type="project" value="UniProtKB-ARBA"/>
</dbReference>
<comment type="caution">
    <text evidence="5">The sequence shown here is derived from an EMBL/GenBank/DDBJ whole genome shotgun (WGS) entry which is preliminary data.</text>
</comment>
<name>A0A086T408_HAPC1</name>
<sequence length="340" mass="37968">MVDWFTGRLHVGSIATLLAAFVIGFIARSTTTFEPGIPKPIRQYGYRSKRSPDSRRSDGDPGCPFEYLLNIYGRHHFEPFVREFRPKLKEEDPVKYSLVLDIMDAVHFALVLVDDISDDSTQRKGKPAAHLIYGASETANRAYFVLTKVINRALRERLVLGLELMKALENILHGQDLSLVWRRDGLASFHCQGGERVAAYKTMAGLKTGTLFVLIGRLLNDGGDELDDLLTRFGWYAQLQNDCKNIYSAEYATSKGAVAEDLRNGELSFPIIIALSQDNSNQLVEKALHTRAEEDIEAAVDALQSPRVKETCMKALQEAGCGMERLALLWGRREKMGAGS</sequence>
<dbReference type="PANTHER" id="PTHR12001">
    <property type="entry name" value="GERANYLGERANYL PYROPHOSPHATE SYNTHASE"/>
    <property type="match status" value="1"/>
</dbReference>
<comment type="similarity">
    <text evidence="4">Belongs to the FPP/GGPP synthase family.</text>
</comment>
<keyword evidence="6" id="KW-1185">Reference proteome</keyword>
<dbReference type="GO" id="GO:0046872">
    <property type="term" value="F:metal ion binding"/>
    <property type="evidence" value="ECO:0007669"/>
    <property type="project" value="UniProtKB-KW"/>
</dbReference>
<evidence type="ECO:0000313" key="6">
    <source>
        <dbReference type="Proteomes" id="UP000029964"/>
    </source>
</evidence>
<keyword evidence="2" id="KW-0479">Metal-binding</keyword>
<protein>
    <submittedName>
        <fullName evidence="5">Geranylgeranyl pyrophosphate synthase-like protein</fullName>
    </submittedName>
</protein>
<gene>
    <name evidence="5" type="ORF">ACRE_051590</name>
</gene>
<evidence type="ECO:0000256" key="2">
    <source>
        <dbReference type="ARBA" id="ARBA00022723"/>
    </source>
</evidence>
<dbReference type="AlphaFoldDB" id="A0A086T408"/>
<proteinExistence type="inferred from homology"/>
<accession>A0A086T408</accession>
<dbReference type="InterPro" id="IPR008949">
    <property type="entry name" value="Isoprenoid_synthase_dom_sf"/>
</dbReference>
<dbReference type="Pfam" id="PF00348">
    <property type="entry name" value="polyprenyl_synt"/>
    <property type="match status" value="1"/>
</dbReference>
<dbReference type="OrthoDB" id="6921389at2759"/>
<dbReference type="SUPFAM" id="SSF48576">
    <property type="entry name" value="Terpenoid synthases"/>
    <property type="match status" value="1"/>
</dbReference>
<reference evidence="6" key="1">
    <citation type="journal article" date="2014" name="Genome Announc.">
        <title>Genome sequence and annotation of Acremonium chrysogenum, producer of the beta-lactam antibiotic cephalosporin C.</title>
        <authorList>
            <person name="Terfehr D."/>
            <person name="Dahlmann T.A."/>
            <person name="Specht T."/>
            <person name="Zadra I."/>
            <person name="Kuernsteiner H."/>
            <person name="Kueck U."/>
        </authorList>
    </citation>
    <scope>NUCLEOTIDE SEQUENCE [LARGE SCALE GENOMIC DNA]</scope>
    <source>
        <strain evidence="6">ATCC 11550 / CBS 779.69 / DSM 880 / IAM 14645 / JCM 23072 / IMI 49137</strain>
    </source>
</reference>
<dbReference type="PANTHER" id="PTHR12001:SF72">
    <property type="entry name" value="THIJ_PFPI FAMILY PROTEIN (AFU_ORTHOLOGUE AFUA_3G01210)-RELATED"/>
    <property type="match status" value="1"/>
</dbReference>
<dbReference type="CDD" id="cd00867">
    <property type="entry name" value="Trans_IPPS"/>
    <property type="match status" value="1"/>
</dbReference>
<evidence type="ECO:0000256" key="3">
    <source>
        <dbReference type="ARBA" id="ARBA00022842"/>
    </source>
</evidence>
<dbReference type="Gene3D" id="1.10.600.10">
    <property type="entry name" value="Farnesyl Diphosphate Synthase"/>
    <property type="match status" value="1"/>
</dbReference>
<dbReference type="GO" id="GO:0004659">
    <property type="term" value="F:prenyltransferase activity"/>
    <property type="evidence" value="ECO:0007669"/>
    <property type="project" value="InterPro"/>
</dbReference>
<dbReference type="STRING" id="857340.A0A086T408"/>
<keyword evidence="1 4" id="KW-0808">Transferase</keyword>
<evidence type="ECO:0000256" key="4">
    <source>
        <dbReference type="RuleBase" id="RU004466"/>
    </source>
</evidence>
<evidence type="ECO:0000256" key="1">
    <source>
        <dbReference type="ARBA" id="ARBA00022679"/>
    </source>
</evidence>
<dbReference type="GO" id="GO:0043386">
    <property type="term" value="P:mycotoxin biosynthetic process"/>
    <property type="evidence" value="ECO:0007669"/>
    <property type="project" value="UniProtKB-ARBA"/>
</dbReference>
<dbReference type="HOGENOM" id="CLU_050419_0_0_1"/>
<dbReference type="EMBL" id="JPKY01000055">
    <property type="protein sequence ID" value="KFH44090.1"/>
    <property type="molecule type" value="Genomic_DNA"/>
</dbReference>
<keyword evidence="3" id="KW-0460">Magnesium</keyword>
<dbReference type="Proteomes" id="UP000029964">
    <property type="component" value="Unassembled WGS sequence"/>
</dbReference>
<dbReference type="InterPro" id="IPR000092">
    <property type="entry name" value="Polyprenyl_synt"/>
</dbReference>
<dbReference type="GO" id="GO:0008299">
    <property type="term" value="P:isoprenoid biosynthetic process"/>
    <property type="evidence" value="ECO:0007669"/>
    <property type="project" value="InterPro"/>
</dbReference>